<evidence type="ECO:0000256" key="9">
    <source>
        <dbReference type="RuleBase" id="RU003942"/>
    </source>
</evidence>
<dbReference type="Pfam" id="PF00893">
    <property type="entry name" value="Multi_Drug_Res"/>
    <property type="match status" value="1"/>
</dbReference>
<evidence type="ECO:0000313" key="11">
    <source>
        <dbReference type="EMBL" id="UXH78015.1"/>
    </source>
</evidence>
<evidence type="ECO:0000256" key="4">
    <source>
        <dbReference type="ARBA" id="ARBA00022692"/>
    </source>
</evidence>
<proteinExistence type="inferred from homology"/>
<evidence type="ECO:0000256" key="2">
    <source>
        <dbReference type="ARBA" id="ARBA00022448"/>
    </source>
</evidence>
<evidence type="ECO:0000256" key="6">
    <source>
        <dbReference type="ARBA" id="ARBA00023136"/>
    </source>
</evidence>
<evidence type="ECO:0000256" key="10">
    <source>
        <dbReference type="SAM" id="Phobius"/>
    </source>
</evidence>
<keyword evidence="6 10" id="KW-0472">Membrane</keyword>
<evidence type="ECO:0000256" key="3">
    <source>
        <dbReference type="ARBA" id="ARBA00022475"/>
    </source>
</evidence>
<keyword evidence="2" id="KW-0813">Transport</keyword>
<dbReference type="RefSeq" id="WP_261757779.1">
    <property type="nucleotide sequence ID" value="NZ_CP104562.2"/>
</dbReference>
<keyword evidence="3" id="KW-1003">Cell membrane</keyword>
<feature type="transmembrane region" description="Helical" evidence="10">
    <location>
        <begin position="6"/>
        <end position="26"/>
    </location>
</feature>
<keyword evidence="12" id="KW-1185">Reference proteome</keyword>
<dbReference type="PANTHER" id="PTHR30561:SF0">
    <property type="entry name" value="GUANIDINIUM EXPORTER"/>
    <property type="match status" value="1"/>
</dbReference>
<reference evidence="11" key="1">
    <citation type="submission" date="2022-10" db="EMBL/GenBank/DDBJ databases">
        <title>Characterization and whole genome sequencing of a new Roseateles species, isolated from fresh water.</title>
        <authorList>
            <person name="Guliayeva D.Y."/>
            <person name="Akhremchuk A.E."/>
            <person name="Sikolenko M.A."/>
            <person name="Valentovich L.N."/>
            <person name="Sidarenka A.V."/>
        </authorList>
    </citation>
    <scope>NUCLEOTIDE SEQUENCE</scope>
    <source>
        <strain evidence="11">BIM B-1768</strain>
    </source>
</reference>
<dbReference type="PANTHER" id="PTHR30561">
    <property type="entry name" value="SMR FAMILY PROTON-DEPENDENT DRUG EFFLUX TRANSPORTER SUGE"/>
    <property type="match status" value="1"/>
</dbReference>
<dbReference type="Gene3D" id="1.10.3730.20">
    <property type="match status" value="1"/>
</dbReference>
<dbReference type="Proteomes" id="UP001064933">
    <property type="component" value="Chromosome"/>
</dbReference>
<feature type="transmembrane region" description="Helical" evidence="10">
    <location>
        <begin position="64"/>
        <end position="85"/>
    </location>
</feature>
<dbReference type="InterPro" id="IPR037185">
    <property type="entry name" value="EmrE-like"/>
</dbReference>
<accession>A0ABY6AZK6</accession>
<feature type="transmembrane region" description="Helical" evidence="10">
    <location>
        <begin position="38"/>
        <end position="58"/>
    </location>
</feature>
<evidence type="ECO:0000313" key="12">
    <source>
        <dbReference type="Proteomes" id="UP001064933"/>
    </source>
</evidence>
<keyword evidence="5 10" id="KW-1133">Transmembrane helix</keyword>
<gene>
    <name evidence="11" type="ORF">N4261_24160</name>
</gene>
<dbReference type="SUPFAM" id="SSF103481">
    <property type="entry name" value="Multidrug resistance efflux transporter EmrE"/>
    <property type="match status" value="1"/>
</dbReference>
<comment type="subcellular location">
    <subcellularLocation>
        <location evidence="1 9">Cell membrane</location>
        <topology evidence="1 9">Multi-pass membrane protein</topology>
    </subcellularLocation>
</comment>
<protein>
    <recommendedName>
        <fullName evidence="8">Guanidinium exporter</fullName>
    </recommendedName>
</protein>
<evidence type="ECO:0000256" key="1">
    <source>
        <dbReference type="ARBA" id="ARBA00004651"/>
    </source>
</evidence>
<feature type="transmembrane region" description="Helical" evidence="10">
    <location>
        <begin position="92"/>
        <end position="111"/>
    </location>
</feature>
<comment type="similarity">
    <text evidence="7">Belongs to the drug/metabolite transporter (DMT) superfamily. Small multidrug resistance (SMR) (TC 2.A.7.1) family. Gdx/SugE subfamily.</text>
</comment>
<name>A0ABY6AZK6_9BURK</name>
<dbReference type="InterPro" id="IPR000390">
    <property type="entry name" value="Small_drug/metabolite_transptr"/>
</dbReference>
<evidence type="ECO:0000256" key="7">
    <source>
        <dbReference type="ARBA" id="ARBA00038151"/>
    </source>
</evidence>
<keyword evidence="4 9" id="KW-0812">Transmembrane</keyword>
<evidence type="ECO:0000256" key="8">
    <source>
        <dbReference type="ARBA" id="ARBA00039168"/>
    </source>
</evidence>
<sequence>MPAFLANVSAWWLLAVAGVLEIVWSISMKASAGFSKPLATGITLVAAWASFWLLGLSLKSLPVGTAYAVWTGIGAVGAAALGMLLFNEPATLARIGCIALIVVGILGLKLLH</sequence>
<dbReference type="EMBL" id="CP104562">
    <property type="protein sequence ID" value="UXH78015.1"/>
    <property type="molecule type" value="Genomic_DNA"/>
</dbReference>
<dbReference type="InterPro" id="IPR045324">
    <property type="entry name" value="Small_multidrug_res"/>
</dbReference>
<organism evidence="11 12">
    <name type="scientific">Roseateles amylovorans</name>
    <dbReference type="NCBI Taxonomy" id="2978473"/>
    <lineage>
        <taxon>Bacteria</taxon>
        <taxon>Pseudomonadati</taxon>
        <taxon>Pseudomonadota</taxon>
        <taxon>Betaproteobacteria</taxon>
        <taxon>Burkholderiales</taxon>
        <taxon>Sphaerotilaceae</taxon>
        <taxon>Roseateles</taxon>
    </lineage>
</organism>
<evidence type="ECO:0000256" key="5">
    <source>
        <dbReference type="ARBA" id="ARBA00022989"/>
    </source>
</evidence>